<dbReference type="GO" id="GO:0005737">
    <property type="term" value="C:cytoplasm"/>
    <property type="evidence" value="ECO:0007669"/>
    <property type="project" value="UniProtKB-SubCell"/>
</dbReference>
<evidence type="ECO:0000256" key="7">
    <source>
        <dbReference type="ARBA" id="ARBA00022603"/>
    </source>
</evidence>
<evidence type="ECO:0000313" key="16">
    <source>
        <dbReference type="EMBL" id="EPD97454.1"/>
    </source>
</evidence>
<comment type="catalytic activity">
    <reaction evidence="13">
        <text>cytidine(967) in 16S rRNA + S-adenosyl-L-methionine = 5-methylcytidine(967) in 16S rRNA + S-adenosyl-L-homocysteine + H(+)</text>
        <dbReference type="Rhea" id="RHEA:42748"/>
        <dbReference type="Rhea" id="RHEA-COMP:10219"/>
        <dbReference type="Rhea" id="RHEA-COMP:10220"/>
        <dbReference type="ChEBI" id="CHEBI:15378"/>
        <dbReference type="ChEBI" id="CHEBI:57856"/>
        <dbReference type="ChEBI" id="CHEBI:59789"/>
        <dbReference type="ChEBI" id="CHEBI:74483"/>
        <dbReference type="ChEBI" id="CHEBI:82748"/>
        <dbReference type="EC" id="2.1.1.176"/>
    </reaction>
</comment>
<feature type="binding site" evidence="14">
    <location>
        <position position="316"/>
    </location>
    <ligand>
        <name>S-adenosyl-L-methionine</name>
        <dbReference type="ChEBI" id="CHEBI:59789"/>
    </ligand>
</feature>
<dbReference type="SUPFAM" id="SSF48013">
    <property type="entry name" value="NusB-like"/>
    <property type="match status" value="1"/>
</dbReference>
<evidence type="ECO:0000256" key="6">
    <source>
        <dbReference type="ARBA" id="ARBA00022552"/>
    </source>
</evidence>
<feature type="binding site" evidence="14">
    <location>
        <begin position="268"/>
        <end position="274"/>
    </location>
    <ligand>
        <name>S-adenosyl-L-methionine</name>
        <dbReference type="ChEBI" id="CHEBI:59789"/>
    </ligand>
</feature>
<dbReference type="Pfam" id="PF01189">
    <property type="entry name" value="Methyltr_RsmB-F"/>
    <property type="match status" value="1"/>
</dbReference>
<dbReference type="InterPro" id="IPR035926">
    <property type="entry name" value="NusB-like_sf"/>
</dbReference>
<feature type="domain" description="SAM-dependent MTase RsmB/NOP-type" evidence="15">
    <location>
        <begin position="180"/>
        <end position="456"/>
    </location>
</feature>
<evidence type="ECO:0000256" key="8">
    <source>
        <dbReference type="ARBA" id="ARBA00022679"/>
    </source>
</evidence>
<evidence type="ECO:0000256" key="10">
    <source>
        <dbReference type="ARBA" id="ARBA00022884"/>
    </source>
</evidence>
<feature type="binding site" evidence="14">
    <location>
        <position position="290"/>
    </location>
    <ligand>
        <name>S-adenosyl-L-methionine</name>
        <dbReference type="ChEBI" id="CHEBI:59789"/>
    </ligand>
</feature>
<keyword evidence="7 14" id="KW-0489">Methyltransferase</keyword>
<gene>
    <name evidence="16" type="ORF">HMPREF1476_02290</name>
</gene>
<dbReference type="Gene3D" id="3.40.50.150">
    <property type="entry name" value="Vaccinia Virus protein VP39"/>
    <property type="match status" value="1"/>
</dbReference>
<comment type="caution">
    <text evidence="16">The sequence shown here is derived from an EMBL/GenBank/DDBJ whole genome shotgun (WGS) entry which is preliminary data.</text>
</comment>
<dbReference type="InterPro" id="IPR006027">
    <property type="entry name" value="NusB_RsmB_TIM44"/>
</dbReference>
<dbReference type="EC" id="2.1.1.176" evidence="4"/>
<comment type="similarity">
    <text evidence="3 14">Belongs to the class I-like SAM-binding methyltransferase superfamily. RsmB/NOP family.</text>
</comment>
<keyword evidence="6" id="KW-0698">rRNA processing</keyword>
<dbReference type="Gene3D" id="1.10.940.10">
    <property type="entry name" value="NusB-like"/>
    <property type="match status" value="1"/>
</dbReference>
<dbReference type="GO" id="GO:0006355">
    <property type="term" value="P:regulation of DNA-templated transcription"/>
    <property type="evidence" value="ECO:0007669"/>
    <property type="project" value="InterPro"/>
</dbReference>
<evidence type="ECO:0000256" key="9">
    <source>
        <dbReference type="ARBA" id="ARBA00022691"/>
    </source>
</evidence>
<dbReference type="GO" id="GO:0008649">
    <property type="term" value="F:rRNA methyltransferase activity"/>
    <property type="evidence" value="ECO:0007669"/>
    <property type="project" value="InterPro"/>
</dbReference>
<proteinExistence type="inferred from homology"/>
<dbReference type="STRING" id="1203554.HMPREF1476_02290"/>
<organism evidence="16 17">
    <name type="scientific">Sutterella wadsworthensis HGA0223</name>
    <dbReference type="NCBI Taxonomy" id="1203554"/>
    <lineage>
        <taxon>Bacteria</taxon>
        <taxon>Pseudomonadati</taxon>
        <taxon>Pseudomonadota</taxon>
        <taxon>Betaproteobacteria</taxon>
        <taxon>Burkholderiales</taxon>
        <taxon>Sutterellaceae</taxon>
        <taxon>Sutterella</taxon>
    </lineage>
</organism>
<dbReference type="Gene3D" id="3.30.70.1170">
    <property type="entry name" value="Sun protein, domain 3"/>
    <property type="match status" value="1"/>
</dbReference>
<dbReference type="NCBIfam" id="TIGR00563">
    <property type="entry name" value="rsmB"/>
    <property type="match status" value="1"/>
</dbReference>
<dbReference type="InterPro" id="IPR001678">
    <property type="entry name" value="MeTrfase_RsmB-F_NOP2_dom"/>
</dbReference>
<dbReference type="CDD" id="cd02440">
    <property type="entry name" value="AdoMet_MTases"/>
    <property type="match status" value="1"/>
</dbReference>
<evidence type="ECO:0000256" key="3">
    <source>
        <dbReference type="ARBA" id="ARBA00007494"/>
    </source>
</evidence>
<dbReference type="PRINTS" id="PR02008">
    <property type="entry name" value="RCMTFAMILY"/>
</dbReference>
<evidence type="ECO:0000259" key="15">
    <source>
        <dbReference type="PROSITE" id="PS51686"/>
    </source>
</evidence>
<keyword evidence="5" id="KW-0963">Cytoplasm</keyword>
<keyword evidence="8 14" id="KW-0808">Transferase</keyword>
<dbReference type="HOGENOM" id="CLU_005316_0_4_4"/>
<dbReference type="PROSITE" id="PS01153">
    <property type="entry name" value="NOL1_NOP2_SUN"/>
    <property type="match status" value="1"/>
</dbReference>
<dbReference type="InterPro" id="IPR049560">
    <property type="entry name" value="MeTrfase_RsmB-F_NOP2_cat"/>
</dbReference>
<dbReference type="SUPFAM" id="SSF53335">
    <property type="entry name" value="S-adenosyl-L-methionine-dependent methyltransferases"/>
    <property type="match status" value="1"/>
</dbReference>
<dbReference type="InterPro" id="IPR054728">
    <property type="entry name" value="RsmB-like_ferredoxin"/>
</dbReference>
<dbReference type="InterPro" id="IPR018314">
    <property type="entry name" value="RsmB/NOL1/NOP2-like_CS"/>
</dbReference>
<keyword evidence="17" id="KW-1185">Reference proteome</keyword>
<dbReference type="InterPro" id="IPR023267">
    <property type="entry name" value="RCMT"/>
</dbReference>
<dbReference type="InterPro" id="IPR029063">
    <property type="entry name" value="SAM-dependent_MTases_sf"/>
</dbReference>
<reference evidence="16 17" key="1">
    <citation type="submission" date="2013-04" db="EMBL/GenBank/DDBJ databases">
        <title>The Genome Sequence of Sutterella wadsworthensis HGA0223.</title>
        <authorList>
            <consortium name="The Broad Institute Genomics Platform"/>
            <person name="Earl A."/>
            <person name="Ward D."/>
            <person name="Feldgarden M."/>
            <person name="Gevers D."/>
            <person name="Schmidt T.M."/>
            <person name="Dover J."/>
            <person name="Dai D."/>
            <person name="Walker B."/>
            <person name="Young S."/>
            <person name="Zeng Q."/>
            <person name="Gargeya S."/>
            <person name="Fitzgerald M."/>
            <person name="Haas B."/>
            <person name="Abouelleil A."/>
            <person name="Allen A.W."/>
            <person name="Alvarado L."/>
            <person name="Arachchi H.M."/>
            <person name="Berlin A.M."/>
            <person name="Chapman S.B."/>
            <person name="Gainer-Dewar J."/>
            <person name="Goldberg J."/>
            <person name="Griggs A."/>
            <person name="Gujja S."/>
            <person name="Hansen M."/>
            <person name="Howarth C."/>
            <person name="Imamovic A."/>
            <person name="Ireland A."/>
            <person name="Larimer J."/>
            <person name="McCowan C."/>
            <person name="Murphy C."/>
            <person name="Pearson M."/>
            <person name="Poon T.W."/>
            <person name="Priest M."/>
            <person name="Roberts A."/>
            <person name="Saif S."/>
            <person name="Shea T."/>
            <person name="Sisk P."/>
            <person name="Sykes S."/>
            <person name="Wortman J."/>
            <person name="Nusbaum C."/>
            <person name="Birren B."/>
        </authorList>
    </citation>
    <scope>NUCLEOTIDE SEQUENCE [LARGE SCALE GENOMIC DNA]</scope>
    <source>
        <strain evidence="16 17">HGA0223</strain>
    </source>
</reference>
<dbReference type="Pfam" id="PF01029">
    <property type="entry name" value="NusB"/>
    <property type="match status" value="1"/>
</dbReference>
<dbReference type="PANTHER" id="PTHR22807:SF61">
    <property type="entry name" value="NOL1_NOP2_SUN FAMILY PROTEIN _ ANTITERMINATION NUSB DOMAIN-CONTAINING PROTEIN"/>
    <property type="match status" value="1"/>
</dbReference>
<dbReference type="NCBIfam" id="NF008149">
    <property type="entry name" value="PRK10901.1"/>
    <property type="match status" value="1"/>
</dbReference>
<dbReference type="Pfam" id="PF22458">
    <property type="entry name" value="RsmF-B_ferredox"/>
    <property type="match status" value="1"/>
</dbReference>
<comment type="subcellular location">
    <subcellularLocation>
        <location evidence="2">Cytoplasm</location>
    </subcellularLocation>
</comment>
<keyword evidence="9 14" id="KW-0949">S-adenosyl-L-methionine</keyword>
<evidence type="ECO:0000256" key="2">
    <source>
        <dbReference type="ARBA" id="ARBA00004496"/>
    </source>
</evidence>
<dbReference type="InterPro" id="IPR004573">
    <property type="entry name" value="rRNA_ssu_MeTfrase_B"/>
</dbReference>
<name>S3C9N5_9BURK</name>
<evidence type="ECO:0000256" key="4">
    <source>
        <dbReference type="ARBA" id="ARBA00012140"/>
    </source>
</evidence>
<dbReference type="PATRIC" id="fig|1203554.3.peg.2373"/>
<evidence type="ECO:0000313" key="17">
    <source>
        <dbReference type="Proteomes" id="UP000014400"/>
    </source>
</evidence>
<evidence type="ECO:0000256" key="13">
    <source>
        <dbReference type="ARBA" id="ARBA00047283"/>
    </source>
</evidence>
<evidence type="ECO:0000256" key="1">
    <source>
        <dbReference type="ARBA" id="ARBA00002724"/>
    </source>
</evidence>
<dbReference type="FunFam" id="3.40.50.150:FF:000022">
    <property type="entry name" value="Ribosomal RNA small subunit methyltransferase B"/>
    <property type="match status" value="1"/>
</dbReference>
<dbReference type="PROSITE" id="PS51686">
    <property type="entry name" value="SAM_MT_RSMB_NOP"/>
    <property type="match status" value="1"/>
</dbReference>
<evidence type="ECO:0000256" key="5">
    <source>
        <dbReference type="ARBA" id="ARBA00022490"/>
    </source>
</evidence>
<evidence type="ECO:0000256" key="11">
    <source>
        <dbReference type="ARBA" id="ARBA00030399"/>
    </source>
</evidence>
<feature type="active site" description="Nucleophile" evidence="14">
    <location>
        <position position="388"/>
    </location>
</feature>
<sequence>MMDQAPNKHTTDKAANRLQLPLQQLIELAAEVRRRMLEGVSLSSALETVSIGLPAQARAALQSIVYDVIRRRAFANAAATGLLSSPPPPPVMGLLEIAIALVVEGRYSDFTLVNETVNAARNNRRTVRFAGLINAVLRRFLREREQISAVLQKDLDVRFNAPLWWIRRIKESHPSNWEEILRIGTLHAPMTLRVNARRITPAAYLEELKARGIPALRVGRSAVMLESPLPVKDIPGFTEGIVSVQDAGTQLAAEILAPQKNEQILDACAAPGGKTAHLLESADCHVTALEIDPKRAELIKSTLLRLGVEATVRAADAAMVSEWHSGREFDAILLDAPCTASGIVRRQPDVPWSRRPEDPARLAREQARLLNALWPLVKKGGRLLYCTCSIFPEEGPDQIRRFTANHGDAQLTAFKGAPTGMMSLVPADHVHELPFNPNAAEPLVHDGFFYALLTKL</sequence>
<dbReference type="GO" id="GO:0003723">
    <property type="term" value="F:RNA binding"/>
    <property type="evidence" value="ECO:0007669"/>
    <property type="project" value="UniProtKB-UniRule"/>
</dbReference>
<dbReference type="Proteomes" id="UP000014400">
    <property type="component" value="Unassembled WGS sequence"/>
</dbReference>
<dbReference type="EMBL" id="ATCF01000038">
    <property type="protein sequence ID" value="EPD97454.1"/>
    <property type="molecule type" value="Genomic_DNA"/>
</dbReference>
<protein>
    <recommendedName>
        <fullName evidence="4">16S rRNA (cytosine(967)-C(5))-methyltransferase</fullName>
        <ecNumber evidence="4">2.1.1.176</ecNumber>
    </recommendedName>
    <alternativeName>
        <fullName evidence="11">16S rRNA m5C967 methyltransferase</fullName>
    </alternativeName>
    <alternativeName>
        <fullName evidence="12">rRNA (cytosine-C(5)-)-methyltransferase RsmB</fullName>
    </alternativeName>
</protein>
<dbReference type="eggNOG" id="COG0144">
    <property type="taxonomic scope" value="Bacteria"/>
</dbReference>
<evidence type="ECO:0000256" key="12">
    <source>
        <dbReference type="ARBA" id="ARBA00031088"/>
    </source>
</evidence>
<accession>S3C9N5</accession>
<dbReference type="PANTHER" id="PTHR22807">
    <property type="entry name" value="NOP2 YEAST -RELATED NOL1/NOP2/FMU SUN DOMAIN-CONTAINING"/>
    <property type="match status" value="1"/>
</dbReference>
<evidence type="ECO:0000256" key="14">
    <source>
        <dbReference type="PROSITE-ProRule" id="PRU01023"/>
    </source>
</evidence>
<feature type="binding site" evidence="14">
    <location>
        <position position="335"/>
    </location>
    <ligand>
        <name>S-adenosyl-L-methionine</name>
        <dbReference type="ChEBI" id="CHEBI:59789"/>
    </ligand>
</feature>
<comment type="function">
    <text evidence="1">Specifically methylates the cytosine at position 967 (m5C967) of 16S rRNA.</text>
</comment>
<dbReference type="AlphaFoldDB" id="S3C9N5"/>
<keyword evidence="10 14" id="KW-0694">RNA-binding</keyword>